<dbReference type="AlphaFoldDB" id="A0A6S6QTB4"/>
<dbReference type="PIRSF" id="PIRSF020680">
    <property type="entry name" value="PhnH"/>
    <property type="match status" value="1"/>
</dbReference>
<dbReference type="Pfam" id="PF05845">
    <property type="entry name" value="PhnH"/>
    <property type="match status" value="1"/>
</dbReference>
<proteinExistence type="predicted"/>
<dbReference type="SUPFAM" id="SSF159709">
    <property type="entry name" value="PhnH-like"/>
    <property type="match status" value="1"/>
</dbReference>
<dbReference type="EMBL" id="AP023361">
    <property type="protein sequence ID" value="BCJ89688.1"/>
    <property type="molecule type" value="Genomic_DNA"/>
</dbReference>
<organism evidence="1 2">
    <name type="scientific">Terrihabitans soli</name>
    <dbReference type="NCBI Taxonomy" id="708113"/>
    <lineage>
        <taxon>Bacteria</taxon>
        <taxon>Pseudomonadati</taxon>
        <taxon>Pseudomonadota</taxon>
        <taxon>Alphaproteobacteria</taxon>
        <taxon>Hyphomicrobiales</taxon>
        <taxon>Terrihabitans</taxon>
    </lineage>
</organism>
<dbReference type="InterPro" id="IPR038058">
    <property type="entry name" value="PhnH-like_sp"/>
</dbReference>
<keyword evidence="1" id="KW-0456">Lyase</keyword>
<dbReference type="GO" id="GO:0019634">
    <property type="term" value="P:organic phosphonate metabolic process"/>
    <property type="evidence" value="ECO:0007669"/>
    <property type="project" value="InterPro"/>
</dbReference>
<dbReference type="NCBIfam" id="TIGR03292">
    <property type="entry name" value="PhnH_redo"/>
    <property type="match status" value="1"/>
</dbReference>
<protein>
    <submittedName>
        <fullName evidence="1">Carbon-phosphorus lyase subunit PhnH</fullName>
    </submittedName>
</protein>
<reference evidence="1 2" key="1">
    <citation type="submission" date="2020-08" db="EMBL/GenBank/DDBJ databases">
        <title>Genome sequence of Rhizobiales bacterium strain IZ6.</title>
        <authorList>
            <person name="Nakai R."/>
            <person name="Naganuma T."/>
        </authorList>
    </citation>
    <scope>NUCLEOTIDE SEQUENCE [LARGE SCALE GENOMIC DNA]</scope>
    <source>
        <strain evidence="1 2">IZ6</strain>
    </source>
</reference>
<evidence type="ECO:0000313" key="2">
    <source>
        <dbReference type="Proteomes" id="UP000515317"/>
    </source>
</evidence>
<dbReference type="Gene3D" id="3.40.50.11310">
    <property type="entry name" value="Bacterial phosphonate metabolism protein PhnH"/>
    <property type="match status" value="1"/>
</dbReference>
<accession>A0A6S6QTB4</accession>
<dbReference type="RefSeq" id="WP_222876381.1">
    <property type="nucleotide sequence ID" value="NZ_AP023361.1"/>
</dbReference>
<name>A0A6S6QTB4_9HYPH</name>
<keyword evidence="2" id="KW-1185">Reference proteome</keyword>
<sequence length="193" mass="20494">MTVHAFTDPVFDAQRVFRAAMNALARPGTLQPLDADLRPPQHLPKELAALAGLPTRNAGLLDAALAGSHEVLDYLRFHTGAPIVTRPGDASFALISDPALCPSLTSFTLGTPDYPDRSTTLLIQADTLRSSHTLTLKGPGISGSAALRAEPLPPGFVREWAANRALFPRGVDILIAAEGWLAGLPRSTEMNEA</sequence>
<gene>
    <name evidence="1" type="ORF">IZ6_04230</name>
</gene>
<evidence type="ECO:0000313" key="1">
    <source>
        <dbReference type="EMBL" id="BCJ89688.1"/>
    </source>
</evidence>
<dbReference type="InterPro" id="IPR008772">
    <property type="entry name" value="Phosphonate_metab_PhnH"/>
</dbReference>
<dbReference type="GO" id="GO:0016829">
    <property type="term" value="F:lyase activity"/>
    <property type="evidence" value="ECO:0007669"/>
    <property type="project" value="UniProtKB-KW"/>
</dbReference>
<dbReference type="KEGG" id="tso:IZ6_04230"/>
<dbReference type="Proteomes" id="UP000515317">
    <property type="component" value="Chromosome"/>
</dbReference>